<evidence type="ECO:0000259" key="3">
    <source>
        <dbReference type="PROSITE" id="PS50222"/>
    </source>
</evidence>
<dbReference type="RefSeq" id="WP_104986559.1">
    <property type="nucleotide sequence ID" value="NZ_CP012673.1"/>
</dbReference>
<evidence type="ECO:0000313" key="4">
    <source>
        <dbReference type="EMBL" id="AUX48743.1"/>
    </source>
</evidence>
<evidence type="ECO:0000256" key="1">
    <source>
        <dbReference type="ARBA" id="ARBA00022729"/>
    </source>
</evidence>
<dbReference type="PROSITE" id="PS00018">
    <property type="entry name" value="EF_HAND_1"/>
    <property type="match status" value="1"/>
</dbReference>
<dbReference type="AlphaFoldDB" id="A0A2L0FB40"/>
<proteinExistence type="predicted"/>
<protein>
    <recommendedName>
        <fullName evidence="3">EF-hand domain-containing protein</fullName>
    </recommendedName>
</protein>
<dbReference type="PANTHER" id="PTHR11575:SF48">
    <property type="entry name" value="5'-NUCLEOTIDASE"/>
    <property type="match status" value="1"/>
</dbReference>
<feature type="domain" description="EF-hand" evidence="3">
    <location>
        <begin position="505"/>
        <end position="540"/>
    </location>
</feature>
<gene>
    <name evidence="4" type="ORF">SOCE26_102840</name>
</gene>
<dbReference type="Gene3D" id="3.90.780.10">
    <property type="entry name" value="5'-Nucleotidase, C-terminal domain"/>
    <property type="match status" value="1"/>
</dbReference>
<dbReference type="Proteomes" id="UP000238348">
    <property type="component" value="Chromosome"/>
</dbReference>
<dbReference type="SUPFAM" id="SSF56300">
    <property type="entry name" value="Metallo-dependent phosphatases"/>
    <property type="match status" value="1"/>
</dbReference>
<dbReference type="SUPFAM" id="SSF55816">
    <property type="entry name" value="5'-nucleotidase (syn. UDP-sugar hydrolase), C-terminal domain"/>
    <property type="match status" value="1"/>
</dbReference>
<dbReference type="Gene3D" id="3.60.21.10">
    <property type="match status" value="1"/>
</dbReference>
<evidence type="ECO:0000313" key="5">
    <source>
        <dbReference type="Proteomes" id="UP000238348"/>
    </source>
</evidence>
<dbReference type="InterPro" id="IPR036907">
    <property type="entry name" value="5'-Nucleotdase_C_sf"/>
</dbReference>
<evidence type="ECO:0000256" key="2">
    <source>
        <dbReference type="SAM" id="MobiDB-lite"/>
    </source>
</evidence>
<dbReference type="InterPro" id="IPR018247">
    <property type="entry name" value="EF_Hand_1_Ca_BS"/>
</dbReference>
<dbReference type="CDD" id="cd00051">
    <property type="entry name" value="EFh"/>
    <property type="match status" value="1"/>
</dbReference>
<dbReference type="InterPro" id="IPR006179">
    <property type="entry name" value="5_nucleotidase/apyrase"/>
</dbReference>
<dbReference type="InterPro" id="IPR002048">
    <property type="entry name" value="EF_hand_dom"/>
</dbReference>
<feature type="region of interest" description="Disordered" evidence="2">
    <location>
        <begin position="527"/>
        <end position="561"/>
    </location>
</feature>
<dbReference type="Pfam" id="PF00149">
    <property type="entry name" value="Metallophos"/>
    <property type="match status" value="1"/>
</dbReference>
<keyword evidence="1" id="KW-0732">Signal</keyword>
<dbReference type="GO" id="GO:0005509">
    <property type="term" value="F:calcium ion binding"/>
    <property type="evidence" value="ECO:0007669"/>
    <property type="project" value="InterPro"/>
</dbReference>
<dbReference type="PANTHER" id="PTHR11575">
    <property type="entry name" value="5'-NUCLEOTIDASE-RELATED"/>
    <property type="match status" value="1"/>
</dbReference>
<reference evidence="4 5" key="1">
    <citation type="submission" date="2015-09" db="EMBL/GenBank/DDBJ databases">
        <title>Sorangium comparison.</title>
        <authorList>
            <person name="Zaburannyi N."/>
            <person name="Bunk B."/>
            <person name="Overmann J."/>
            <person name="Mueller R."/>
        </authorList>
    </citation>
    <scope>NUCLEOTIDE SEQUENCE [LARGE SCALE GENOMIC DNA]</scope>
    <source>
        <strain evidence="4 5">So ce26</strain>
    </source>
</reference>
<feature type="compositionally biased region" description="Low complexity" evidence="2">
    <location>
        <begin position="532"/>
        <end position="545"/>
    </location>
</feature>
<dbReference type="SUPFAM" id="SSF47473">
    <property type="entry name" value="EF-hand"/>
    <property type="match status" value="1"/>
</dbReference>
<dbReference type="OrthoDB" id="9803927at2"/>
<dbReference type="Gene3D" id="1.10.238.10">
    <property type="entry name" value="EF-hand"/>
    <property type="match status" value="1"/>
</dbReference>
<name>A0A2L0FB40_SORCE</name>
<dbReference type="InterPro" id="IPR008334">
    <property type="entry name" value="5'-Nucleotdase_C"/>
</dbReference>
<dbReference type="EMBL" id="CP012673">
    <property type="protein sequence ID" value="AUX48743.1"/>
    <property type="molecule type" value="Genomic_DNA"/>
</dbReference>
<accession>A0A2L0FB40</accession>
<dbReference type="PROSITE" id="PS50222">
    <property type="entry name" value="EF_HAND_2"/>
    <property type="match status" value="2"/>
</dbReference>
<sequence>MTTGAQGPRGGPSLRIVCVNDVYALDNLPRLASLVRRHAAGPADRFMAVMAGDFLAPSLLSSLDHGRGMVDCMNAVPITHAIFGNHEADVDLSELRARVQEFRGTWLNTNMPTFSPALPTHQIMEVSRPGGRSVRVGLIGVLVHAQGLYRPGAFGGYAIEPANETAVRWAGRLVREEGCACVIPITHQSRGEDLALARMQRDPRFPVVLGGHEHEVSLDDVDGCWVIKAGTEAVSAAVVDLVWPAEAPPAGEPDLPAVAVRLELVADYPEDPAMRARVDRHLQIVRDLDAATLLRLPPGAELSSVGTRSQQTSLGELICSRIRDGLGADGCLFNGGGIRGGRVYRERFTYGDLKAEVPFSNEVVVVHLPGRVVREAVAASRSRAPAQHGGYLQIDDRMATDARGVLTAIGGRPLVDDREYRIAVVRGLLGGLDDIAPLVHFAEAHPEKVPPADSGREPKLVLVESFAVELWRQLGGFEAIDADRDGAVSAAELKAAVSRVTAETPSEVVVGEMLKALDRDGDKRVTRSEAGALASRAQDQASSAAPIEGRTGVVATESDEG</sequence>
<dbReference type="GO" id="GO:0009166">
    <property type="term" value="P:nucleotide catabolic process"/>
    <property type="evidence" value="ECO:0007669"/>
    <property type="project" value="InterPro"/>
</dbReference>
<dbReference type="GO" id="GO:0016787">
    <property type="term" value="F:hydrolase activity"/>
    <property type="evidence" value="ECO:0007669"/>
    <property type="project" value="InterPro"/>
</dbReference>
<dbReference type="InterPro" id="IPR029052">
    <property type="entry name" value="Metallo-depent_PP-like"/>
</dbReference>
<dbReference type="Pfam" id="PF02872">
    <property type="entry name" value="5_nucleotid_C"/>
    <property type="match status" value="1"/>
</dbReference>
<organism evidence="4 5">
    <name type="scientific">Sorangium cellulosum</name>
    <name type="common">Polyangium cellulosum</name>
    <dbReference type="NCBI Taxonomy" id="56"/>
    <lineage>
        <taxon>Bacteria</taxon>
        <taxon>Pseudomonadati</taxon>
        <taxon>Myxococcota</taxon>
        <taxon>Polyangia</taxon>
        <taxon>Polyangiales</taxon>
        <taxon>Polyangiaceae</taxon>
        <taxon>Sorangium</taxon>
    </lineage>
</organism>
<dbReference type="InterPro" id="IPR004843">
    <property type="entry name" value="Calcineurin-like_PHP"/>
</dbReference>
<feature type="domain" description="EF-hand" evidence="3">
    <location>
        <begin position="477"/>
        <end position="503"/>
    </location>
</feature>
<dbReference type="InterPro" id="IPR011992">
    <property type="entry name" value="EF-hand-dom_pair"/>
</dbReference>